<proteinExistence type="predicted"/>
<name>A0A845G8X4_9BURK</name>
<sequence length="121" mass="13449">MIFGLSTALFSFIAYAGGGEWRPLRAQYLIHSETATYPEAPTKTDRVVTVVIDGQGAKDLFDMIGPDFHPTCSSEKGDRDRRKKGVECSYTAKLSDPKDTHYRCWIGLNLRTGEGDVRVSC</sequence>
<dbReference type="Proteomes" id="UP000470302">
    <property type="component" value="Unassembled WGS sequence"/>
</dbReference>
<evidence type="ECO:0000313" key="2">
    <source>
        <dbReference type="Proteomes" id="UP000470302"/>
    </source>
</evidence>
<dbReference type="EMBL" id="WWCW01000082">
    <property type="protein sequence ID" value="MYM89646.1"/>
    <property type="molecule type" value="Genomic_DNA"/>
</dbReference>
<evidence type="ECO:0000313" key="1">
    <source>
        <dbReference type="EMBL" id="MYM89646.1"/>
    </source>
</evidence>
<reference evidence="1 2" key="1">
    <citation type="submission" date="2020-01" db="EMBL/GenBank/DDBJ databases">
        <title>Novel species isolated from a subtropical stream in China.</title>
        <authorList>
            <person name="Lu H."/>
        </authorList>
    </citation>
    <scope>NUCLEOTIDE SEQUENCE [LARGE SCALE GENOMIC DNA]</scope>
    <source>
        <strain evidence="1 2">FT82W</strain>
    </source>
</reference>
<dbReference type="AlphaFoldDB" id="A0A845G8X4"/>
<comment type="caution">
    <text evidence="1">The sequence shown here is derived from an EMBL/GenBank/DDBJ whole genome shotgun (WGS) entry which is preliminary data.</text>
</comment>
<accession>A0A845G8X4</accession>
<organism evidence="1 2">
    <name type="scientific">Duganella vulcania</name>
    <dbReference type="NCBI Taxonomy" id="2692166"/>
    <lineage>
        <taxon>Bacteria</taxon>
        <taxon>Pseudomonadati</taxon>
        <taxon>Pseudomonadota</taxon>
        <taxon>Betaproteobacteria</taxon>
        <taxon>Burkholderiales</taxon>
        <taxon>Oxalobacteraceae</taxon>
        <taxon>Telluria group</taxon>
        <taxon>Duganella</taxon>
    </lineage>
</organism>
<gene>
    <name evidence="1" type="ORF">GTP91_21005</name>
</gene>
<protein>
    <submittedName>
        <fullName evidence="1">Uncharacterized protein</fullName>
    </submittedName>
</protein>